<keyword evidence="1" id="KW-0496">Mitochondrion</keyword>
<keyword evidence="1" id="KW-0687">Ribonucleoprotein</keyword>
<dbReference type="AlphaFoldDB" id="A0A8F1Y2K5"/>
<geneLocation type="mitochondrion" evidence="1"/>
<keyword evidence="1" id="KW-0689">Ribosomal protein</keyword>
<protein>
    <submittedName>
        <fullName evidence="1">Ribosomal protein S3</fullName>
    </submittedName>
</protein>
<name>A0A8F1Y2K5_9HYPO</name>
<reference evidence="1" key="1">
    <citation type="submission" date="2020-09" db="EMBL/GenBank/DDBJ databases">
        <authorList>
            <person name="Zhao Z.Y."/>
            <person name="Zhu K.F."/>
            <person name="Tang D.X."/>
            <person name="Wang Y.B."/>
            <person name="Wang Y."/>
            <person name="Geng Y.P."/>
            <person name="Yu H."/>
        </authorList>
    </citation>
    <scope>NUCLEOTIDE SEQUENCE</scope>
</reference>
<evidence type="ECO:0000313" key="1">
    <source>
        <dbReference type="EMBL" id="QWS06154.1"/>
    </source>
</evidence>
<proteinExistence type="predicted"/>
<reference evidence="1" key="2">
    <citation type="journal article" date="2021" name="Int. J. Mol. Sci.">
        <title>Comparative Analysis of Mitochondrial Genome Features among Four Clonostachys Species and Insight into Their Systematic Positions in the Order Hypocreales.</title>
        <authorList>
            <person name="Zhao Z."/>
            <person name="Zhu K."/>
            <person name="Tang D."/>
            <person name="Wang Y."/>
            <person name="Wang Y."/>
            <person name="Zhang G."/>
            <person name="Geng Y."/>
            <person name="Yu H."/>
        </authorList>
    </citation>
    <scope>NUCLEOTIDE SEQUENCE</scope>
</reference>
<dbReference type="GO" id="GO:0005840">
    <property type="term" value="C:ribosome"/>
    <property type="evidence" value="ECO:0007669"/>
    <property type="project" value="UniProtKB-KW"/>
</dbReference>
<accession>A0A8F1Y2K5</accession>
<gene>
    <name evidence="1" type="primary">rps3</name>
</gene>
<sequence length="470" mass="55256">MNKNLNKTKIFNNNLNQNSKSILLRSKLNLVGTTKYLPSFSKEWRNIIYSFNKNNLKNIPANDVNVNKIVQSYFDLFFKNQNQFIGVKRVKLLKRRKFLRRIFVSNVEIKHTNNKAKITLYTINREKKILKEKYIKLYKKISFKLFKDYIYLYKNHMNNIHSFLCGGASSNNSALAKTLKIRNEYFFEADLIRKKNYLNHKWNYLQIFIKLNNLLLRKTWSLLIKNQSKNYIRLLRRYNLSYSLNQFKFNKLILLPKLSNLLSKIIGKKVEYNIINLKSISYNADLFTKILALKIKKIKQGHVRRMLAVINKAYLPKVNTIQERTKIQTWDNIDVFQNNYKDLKVLSNMGITCAASYSSKKENISELLTTIYNDTNNSENIHNLIYNSIGYKNMRGIKIEVKGRLTKRYRADRSVYSLKRKGGLKNINSSFQGLSSVLFRGNTNSNVSYSWAKSKRRVGAFAVKGWIAGK</sequence>
<dbReference type="EMBL" id="MW030498">
    <property type="protein sequence ID" value="QWS06154.1"/>
    <property type="molecule type" value="Genomic_DNA"/>
</dbReference>
<organism evidence="1">
    <name type="scientific">Clonostachys compactiuscula</name>
    <dbReference type="NCBI Taxonomy" id="122660"/>
    <lineage>
        <taxon>Eukaryota</taxon>
        <taxon>Fungi</taxon>
        <taxon>Dikarya</taxon>
        <taxon>Ascomycota</taxon>
        <taxon>Pezizomycotina</taxon>
        <taxon>Sordariomycetes</taxon>
        <taxon>Hypocreomycetidae</taxon>
        <taxon>Hypocreales</taxon>
        <taxon>Bionectriaceae</taxon>
        <taxon>Clonostachys</taxon>
    </lineage>
</organism>